<comment type="function">
    <text evidence="7">May be involved in iron transport and iron homeostasis.</text>
</comment>
<feature type="transmembrane region" description="Helical" evidence="7">
    <location>
        <begin position="269"/>
        <end position="288"/>
    </location>
</feature>
<evidence type="ECO:0000256" key="2">
    <source>
        <dbReference type="ARBA" id="ARBA00006279"/>
    </source>
</evidence>
<accession>A0A443SVV5</accession>
<evidence type="ECO:0000256" key="1">
    <source>
        <dbReference type="ARBA" id="ARBA00004141"/>
    </source>
</evidence>
<evidence type="ECO:0000256" key="5">
    <source>
        <dbReference type="ARBA" id="ARBA00022989"/>
    </source>
</evidence>
<comment type="similarity">
    <text evidence="2 7">Belongs to the ferroportin (FP) (TC 2.A.100) family. SLC40A subfamily.</text>
</comment>
<dbReference type="EMBL" id="NCKV01000099">
    <property type="protein sequence ID" value="RWS31651.1"/>
    <property type="molecule type" value="Genomic_DNA"/>
</dbReference>
<feature type="transmembrane region" description="Helical" evidence="7">
    <location>
        <begin position="94"/>
        <end position="114"/>
    </location>
</feature>
<keyword evidence="4 7" id="KW-0812">Transmembrane</keyword>
<dbReference type="VEuPathDB" id="VectorBase:LDEU000391"/>
<evidence type="ECO:0000313" key="9">
    <source>
        <dbReference type="Proteomes" id="UP000288716"/>
    </source>
</evidence>
<feature type="transmembrane region" description="Helical" evidence="7">
    <location>
        <begin position="326"/>
        <end position="347"/>
    </location>
</feature>
<evidence type="ECO:0000313" key="8">
    <source>
        <dbReference type="EMBL" id="RWS31651.1"/>
    </source>
</evidence>
<keyword evidence="7" id="KW-0406">Ion transport</keyword>
<dbReference type="InterPro" id="IPR009716">
    <property type="entry name" value="Ferroportin-1"/>
</dbReference>
<proteinExistence type="inferred from homology"/>
<dbReference type="Proteomes" id="UP000288716">
    <property type="component" value="Unassembled WGS sequence"/>
</dbReference>
<sequence>MVWPSESLSTRNESKTGNVLTKKVLCLFYLNRIISSWGDRTWQFAVGIYLIKLLPGSFLLAGIQGILTSLAIIIFTPMIGCWIERANRLTEGRVLISLTNGSAFISATCVALYFLRENLGANAEQIISAVCPWGLLIFSVLSKLWSNAYTIALEKDWTIALAGESNQLSSVNAMLRRIDLFCKIVSPFTVGVFMTYAELITSFFLAGWNVVCAILVFIILKTIYYTGPKTMRFPKLEEGNKKEAKKFFDLHAYKIYAKQFFVPGLSYSIINYLTVLGLDSIAVGYLITEGVTESTVGTFSLVSAMVGMLGTFCFPKMVEKLDLKKTGLIAYLLVIIPLALTLAVFVTPPVFTETKILGIKLNILLFLLGLVISRFGMWIADLTICQLIQTQTSEPAVVGSVQTSLNKVMNLAKFFMVTAMPKVSTYWILVIVSYCASTSAVVLFAFFALRKPKNENQNTNVL</sequence>
<dbReference type="InterPro" id="IPR036259">
    <property type="entry name" value="MFS_trans_sf"/>
</dbReference>
<keyword evidence="3 7" id="KW-0813">Transport</keyword>
<dbReference type="SUPFAM" id="SSF103473">
    <property type="entry name" value="MFS general substrate transporter"/>
    <property type="match status" value="2"/>
</dbReference>
<feature type="transmembrane region" description="Helical" evidence="7">
    <location>
        <begin position="294"/>
        <end position="314"/>
    </location>
</feature>
<dbReference type="AlphaFoldDB" id="A0A443SVV5"/>
<dbReference type="GO" id="GO:0005381">
    <property type="term" value="F:iron ion transmembrane transporter activity"/>
    <property type="evidence" value="ECO:0007669"/>
    <property type="project" value="UniProtKB-UniRule"/>
</dbReference>
<evidence type="ECO:0000256" key="3">
    <source>
        <dbReference type="ARBA" id="ARBA00022448"/>
    </source>
</evidence>
<protein>
    <recommendedName>
        <fullName evidence="7">Solute carrier family 40 member</fullName>
    </recommendedName>
</protein>
<dbReference type="GO" id="GO:0016020">
    <property type="term" value="C:membrane"/>
    <property type="evidence" value="ECO:0007669"/>
    <property type="project" value="UniProtKB-SubCell"/>
</dbReference>
<name>A0A443SVV5_9ACAR</name>
<keyword evidence="6 7" id="KW-0472">Membrane</keyword>
<dbReference type="PANTHER" id="PTHR11660:SF57">
    <property type="entry name" value="SOLUTE CARRIER FAMILY 40 MEMBER"/>
    <property type="match status" value="1"/>
</dbReference>
<feature type="transmembrane region" description="Helical" evidence="7">
    <location>
        <begin position="58"/>
        <end position="82"/>
    </location>
</feature>
<keyword evidence="5 7" id="KW-1133">Transmembrane helix</keyword>
<evidence type="ECO:0000256" key="6">
    <source>
        <dbReference type="ARBA" id="ARBA00023136"/>
    </source>
</evidence>
<dbReference type="Pfam" id="PF06963">
    <property type="entry name" value="FPN1"/>
    <property type="match status" value="1"/>
</dbReference>
<keyword evidence="9" id="KW-1185">Reference proteome</keyword>
<dbReference type="OrthoDB" id="648861at2759"/>
<feature type="transmembrane region" description="Helical" evidence="7">
    <location>
        <begin position="180"/>
        <end position="197"/>
    </location>
</feature>
<feature type="transmembrane region" description="Helical" evidence="7">
    <location>
        <begin position="203"/>
        <end position="225"/>
    </location>
</feature>
<evidence type="ECO:0000256" key="7">
    <source>
        <dbReference type="RuleBase" id="RU365065"/>
    </source>
</evidence>
<comment type="caution">
    <text evidence="8">The sequence shown here is derived from an EMBL/GenBank/DDBJ whole genome shotgun (WGS) entry which is preliminary data.</text>
</comment>
<dbReference type="STRING" id="299467.A0A443SVV5"/>
<gene>
    <name evidence="8" type="ORF">B4U80_09760</name>
</gene>
<dbReference type="PANTHER" id="PTHR11660">
    <property type="entry name" value="SOLUTE CARRIER FAMILY 40 MEMBER"/>
    <property type="match status" value="1"/>
</dbReference>
<feature type="transmembrane region" description="Helical" evidence="7">
    <location>
        <begin position="126"/>
        <end position="145"/>
    </location>
</feature>
<comment type="subcellular location">
    <subcellularLocation>
        <location evidence="1 7">Membrane</location>
        <topology evidence="1 7">Multi-pass membrane protein</topology>
    </subcellularLocation>
</comment>
<feature type="transmembrane region" description="Helical" evidence="7">
    <location>
        <begin position="426"/>
        <end position="449"/>
    </location>
</feature>
<organism evidence="8 9">
    <name type="scientific">Leptotrombidium deliense</name>
    <dbReference type="NCBI Taxonomy" id="299467"/>
    <lineage>
        <taxon>Eukaryota</taxon>
        <taxon>Metazoa</taxon>
        <taxon>Ecdysozoa</taxon>
        <taxon>Arthropoda</taxon>
        <taxon>Chelicerata</taxon>
        <taxon>Arachnida</taxon>
        <taxon>Acari</taxon>
        <taxon>Acariformes</taxon>
        <taxon>Trombidiformes</taxon>
        <taxon>Prostigmata</taxon>
        <taxon>Anystina</taxon>
        <taxon>Parasitengona</taxon>
        <taxon>Trombiculoidea</taxon>
        <taxon>Trombiculidae</taxon>
        <taxon>Leptotrombidium</taxon>
    </lineage>
</organism>
<reference evidence="8 9" key="1">
    <citation type="journal article" date="2018" name="Gigascience">
        <title>Genomes of trombidid mites reveal novel predicted allergens and laterally-transferred genes associated with secondary metabolism.</title>
        <authorList>
            <person name="Dong X."/>
            <person name="Chaisiri K."/>
            <person name="Xia D."/>
            <person name="Armstrong S.D."/>
            <person name="Fang Y."/>
            <person name="Donnelly M.J."/>
            <person name="Kadowaki T."/>
            <person name="McGarry J.W."/>
            <person name="Darby A.C."/>
            <person name="Makepeace B.L."/>
        </authorList>
    </citation>
    <scope>NUCLEOTIDE SEQUENCE [LARGE SCALE GENOMIC DNA]</scope>
    <source>
        <strain evidence="8">UoL-UT</strain>
    </source>
</reference>
<evidence type="ECO:0000256" key="4">
    <source>
        <dbReference type="ARBA" id="ARBA00022692"/>
    </source>
</evidence>
<feature type="transmembrane region" description="Helical" evidence="7">
    <location>
        <begin position="359"/>
        <end position="380"/>
    </location>
</feature>